<dbReference type="Proteomes" id="UP001457282">
    <property type="component" value="Unassembled WGS sequence"/>
</dbReference>
<dbReference type="InterPro" id="IPR002156">
    <property type="entry name" value="RNaseH_domain"/>
</dbReference>
<evidence type="ECO:0000259" key="1">
    <source>
        <dbReference type="Pfam" id="PF13456"/>
    </source>
</evidence>
<keyword evidence="3" id="KW-1185">Reference proteome</keyword>
<name>A0AAW1XQB4_RUBAR</name>
<evidence type="ECO:0000313" key="3">
    <source>
        <dbReference type="Proteomes" id="UP001457282"/>
    </source>
</evidence>
<reference evidence="2 3" key="1">
    <citation type="journal article" date="2023" name="G3 (Bethesda)">
        <title>A chromosome-length genome assembly and annotation of blackberry (Rubus argutus, cv. 'Hillquist').</title>
        <authorList>
            <person name="Bruna T."/>
            <person name="Aryal R."/>
            <person name="Dudchenko O."/>
            <person name="Sargent D.J."/>
            <person name="Mead D."/>
            <person name="Buti M."/>
            <person name="Cavallini A."/>
            <person name="Hytonen T."/>
            <person name="Andres J."/>
            <person name="Pham M."/>
            <person name="Weisz D."/>
            <person name="Mascagni F."/>
            <person name="Usai G."/>
            <person name="Natali L."/>
            <person name="Bassil N."/>
            <person name="Fernandez G.E."/>
            <person name="Lomsadze A."/>
            <person name="Armour M."/>
            <person name="Olukolu B."/>
            <person name="Poorten T."/>
            <person name="Britton C."/>
            <person name="Davik J."/>
            <person name="Ashrafi H."/>
            <person name="Aiden E.L."/>
            <person name="Borodovsky M."/>
            <person name="Worthington M."/>
        </authorList>
    </citation>
    <scope>NUCLEOTIDE SEQUENCE [LARGE SCALE GENOMIC DNA]</scope>
    <source>
        <strain evidence="2">PI 553951</strain>
    </source>
</reference>
<dbReference type="AlphaFoldDB" id="A0AAW1XQB4"/>
<dbReference type="InterPro" id="IPR012337">
    <property type="entry name" value="RNaseH-like_sf"/>
</dbReference>
<dbReference type="Pfam" id="PF13456">
    <property type="entry name" value="RVT_3"/>
    <property type="match status" value="1"/>
</dbReference>
<dbReference type="InterPro" id="IPR035897">
    <property type="entry name" value="Toll_tir_struct_dom_sf"/>
</dbReference>
<dbReference type="PANTHER" id="PTHR47074">
    <property type="entry name" value="BNAC02G40300D PROTEIN"/>
    <property type="match status" value="1"/>
</dbReference>
<dbReference type="GO" id="GO:0004523">
    <property type="term" value="F:RNA-DNA hybrid ribonuclease activity"/>
    <property type="evidence" value="ECO:0007669"/>
    <property type="project" value="InterPro"/>
</dbReference>
<dbReference type="PANTHER" id="PTHR47074:SF11">
    <property type="entry name" value="REVERSE TRANSCRIPTASE-LIKE PROTEIN"/>
    <property type="match status" value="1"/>
</dbReference>
<dbReference type="SUPFAM" id="SSF53098">
    <property type="entry name" value="Ribonuclease H-like"/>
    <property type="match status" value="1"/>
</dbReference>
<dbReference type="InterPro" id="IPR052929">
    <property type="entry name" value="RNase_H-like_EbsB-rel"/>
</dbReference>
<dbReference type="GO" id="GO:0003676">
    <property type="term" value="F:nucleic acid binding"/>
    <property type="evidence" value="ECO:0007669"/>
    <property type="project" value="InterPro"/>
</dbReference>
<gene>
    <name evidence="2" type="ORF">M0R45_015261</name>
</gene>
<dbReference type="Gene3D" id="3.40.50.10140">
    <property type="entry name" value="Toll/interleukin-1 receptor homology (TIR) domain"/>
    <property type="match status" value="1"/>
</dbReference>
<dbReference type="CDD" id="cd06222">
    <property type="entry name" value="RNase_H_like"/>
    <property type="match status" value="1"/>
</dbReference>
<proteinExistence type="predicted"/>
<protein>
    <recommendedName>
        <fullName evidence="1">RNase H type-1 domain-containing protein</fullName>
    </recommendedName>
</protein>
<comment type="caution">
    <text evidence="2">The sequence shown here is derived from an EMBL/GenBank/DDBJ whole genome shotgun (WGS) entry which is preliminary data.</text>
</comment>
<feature type="domain" description="RNase H type-1" evidence="1">
    <location>
        <begin position="111"/>
        <end position="240"/>
    </location>
</feature>
<dbReference type="Gene3D" id="3.30.420.10">
    <property type="entry name" value="Ribonuclease H-like superfamily/Ribonuclease H"/>
    <property type="match status" value="1"/>
</dbReference>
<organism evidence="2 3">
    <name type="scientific">Rubus argutus</name>
    <name type="common">Southern blackberry</name>
    <dbReference type="NCBI Taxonomy" id="59490"/>
    <lineage>
        <taxon>Eukaryota</taxon>
        <taxon>Viridiplantae</taxon>
        <taxon>Streptophyta</taxon>
        <taxon>Embryophyta</taxon>
        <taxon>Tracheophyta</taxon>
        <taxon>Spermatophyta</taxon>
        <taxon>Magnoliopsida</taxon>
        <taxon>eudicotyledons</taxon>
        <taxon>Gunneridae</taxon>
        <taxon>Pentapetalae</taxon>
        <taxon>rosids</taxon>
        <taxon>fabids</taxon>
        <taxon>Rosales</taxon>
        <taxon>Rosaceae</taxon>
        <taxon>Rosoideae</taxon>
        <taxon>Rosoideae incertae sedis</taxon>
        <taxon>Rubus</taxon>
    </lineage>
</organism>
<accession>A0AAW1XQB4</accession>
<dbReference type="InterPro" id="IPR036397">
    <property type="entry name" value="RNaseH_sf"/>
</dbReference>
<dbReference type="InterPro" id="IPR044730">
    <property type="entry name" value="RNase_H-like_dom_plant"/>
</dbReference>
<evidence type="ECO:0000313" key="2">
    <source>
        <dbReference type="EMBL" id="KAK9938531.1"/>
    </source>
</evidence>
<dbReference type="EMBL" id="JBEDUW010000003">
    <property type="protein sequence ID" value="KAK9938531.1"/>
    <property type="molecule type" value="Genomic_DNA"/>
</dbReference>
<sequence>MPKEIFPLSEIAVILQVILQVMLQDGQKLYRPSLWSAALSEAANLSGWPFIDQNESQFIERIVKEIADQVLKPKSYLDKVRPLELPAVQSLTPSVVKVTWSRPAEGYLKINYDGAYNVRKGGLGVVARDSKCRFVAAKCSFINVESEDEVVAMAALEAVCLAKELGWPRVCFEGDSLRVVNALQACTASDDHDSETSSSSSSFGQIISEIQSLSGSFHESCFSHIHPKGNVVAEILATHALSNPKEKHWLLNPPTFIESALNYYKRVSSD</sequence>